<organism evidence="2 3">
    <name type="scientific">Rhodotorula toruloides</name>
    <name type="common">Yeast</name>
    <name type="synonym">Rhodosporidium toruloides</name>
    <dbReference type="NCBI Taxonomy" id="5286"/>
    <lineage>
        <taxon>Eukaryota</taxon>
        <taxon>Fungi</taxon>
        <taxon>Dikarya</taxon>
        <taxon>Basidiomycota</taxon>
        <taxon>Pucciniomycotina</taxon>
        <taxon>Microbotryomycetes</taxon>
        <taxon>Sporidiobolales</taxon>
        <taxon>Sporidiobolaceae</taxon>
        <taxon>Rhodotorula</taxon>
    </lineage>
</organism>
<evidence type="ECO:0000256" key="1">
    <source>
        <dbReference type="SAM" id="MobiDB-lite"/>
    </source>
</evidence>
<protein>
    <submittedName>
        <fullName evidence="2">Uncharacterized protein</fullName>
    </submittedName>
</protein>
<accession>A0A2T0A5J8</accession>
<sequence>MYNLFSTSLTVPGDARVPVVAKVTNDGTGSLEDLLKEHEAYKHINGGIHGLTPTHFGAYFHDPNTFNLGMKAGLSLLTYEGIQLRTFASLGVEQTTAIYSAFVRLHNAGLCHTAPNPSTVAYNPSSRPSSSTTSPTLVPSTTMSRNAQRWRSSSRISGSFRRGNWVFCPMTERQIHPMLKRRMRRVCRLSRRVQRLETSRRGETEWRTRWSRMVARTLSMTPPLSTHLATLHQLRAR</sequence>
<evidence type="ECO:0000313" key="2">
    <source>
        <dbReference type="EMBL" id="PRQ73285.1"/>
    </source>
</evidence>
<comment type="caution">
    <text evidence="2">The sequence shown here is derived from an EMBL/GenBank/DDBJ whole genome shotgun (WGS) entry which is preliminary data.</text>
</comment>
<evidence type="ECO:0000313" key="3">
    <source>
        <dbReference type="Proteomes" id="UP000239560"/>
    </source>
</evidence>
<feature type="compositionally biased region" description="Low complexity" evidence="1">
    <location>
        <begin position="124"/>
        <end position="155"/>
    </location>
</feature>
<reference evidence="2 3" key="1">
    <citation type="journal article" date="2018" name="Elife">
        <title>Functional genomics of lipid metabolism in the oleaginous yeast Rhodosporidium toruloides.</title>
        <authorList>
            <person name="Coradetti S.T."/>
            <person name="Pinel D."/>
            <person name="Geiselman G."/>
            <person name="Ito M."/>
            <person name="Mondo S."/>
            <person name="Reilly M.C."/>
            <person name="Cheng Y.F."/>
            <person name="Bauer S."/>
            <person name="Grigoriev I."/>
            <person name="Gladden J.M."/>
            <person name="Simmons B.A."/>
            <person name="Brem R."/>
            <person name="Arkin A.P."/>
            <person name="Skerker J.M."/>
        </authorList>
    </citation>
    <scope>NUCLEOTIDE SEQUENCE [LARGE SCALE GENOMIC DNA]</scope>
    <source>
        <strain evidence="2 3">NBRC 0880</strain>
    </source>
</reference>
<dbReference type="AlphaFoldDB" id="A0A2T0A5J8"/>
<gene>
    <name evidence="2" type="ORF">AAT19DRAFT_16038</name>
</gene>
<name>A0A2T0A5J8_RHOTO</name>
<feature type="region of interest" description="Disordered" evidence="1">
    <location>
        <begin position="121"/>
        <end position="155"/>
    </location>
</feature>
<proteinExistence type="predicted"/>
<dbReference type="EMBL" id="LCTV02000008">
    <property type="protein sequence ID" value="PRQ73285.1"/>
    <property type="molecule type" value="Genomic_DNA"/>
</dbReference>
<dbReference type="Proteomes" id="UP000239560">
    <property type="component" value="Unassembled WGS sequence"/>
</dbReference>